<sequence>MSWMQKLYETANEIEKMNPDEKQPWPIAHMAKVAHVEIILNHEGKLRNIRQLSSSESVTIIPVTEESANRTRNVDPHPLCEELGYCAKDLPDRDPERYGLMKSLMEGWLASFPHPKVAAVFNYLEGGTIYSDIEKHGLIPLKTKKEKGSATKIDSKKVFVRWRVESSDDLCSGTWEDETLINSWQRYDASTNAQQSFCMLSGEMVRVATKHSRFLRAPDDGAKLISSNDNDGYTYLGRFTDSKDDAGKQCCTVGYVESQKAHNALRWLISRQGYRISLSELGLTFLAWAVSGKEIPDPTANSLDFLGVPDEADISEKPLATDVGQNFALRLRRKMAGYAAGIRDSEDIVVMGLDSASKGRLAIIYYRELTGSEFLRRVEQWHHSFAWTQNFGKDRHFIGAPAPKEIAWAAFGRKVEGKNGVKLLGSTVERLFPCIIDGAPLPRDLMVSSVRRVSNRPGLEHWEWEKCLGIACSLFKGIHKDRSYKMELEDDRNTKDYLYGRLLAVAERIESTALWMAKESRDTTAARLMQRFADRPFSTWRTIETALVPYMSRIQTRMPGLRKGYDELLDEIHVKLNGNGYTEDTRLTGEYLLGYHCQRAWFKTHKRDHGKWVEKNPDEPEVNDVETELAN</sequence>
<feature type="compositionally biased region" description="Acidic residues" evidence="1">
    <location>
        <begin position="619"/>
        <end position="631"/>
    </location>
</feature>
<reference evidence="2 3" key="1">
    <citation type="submission" date="2019-04" db="EMBL/GenBank/DDBJ databases">
        <authorList>
            <person name="Van Vliet M D."/>
        </authorList>
    </citation>
    <scope>NUCLEOTIDE SEQUENCE [LARGE SCALE GENOMIC DNA]</scope>
    <source>
        <strain evidence="2 3">F1</strain>
    </source>
</reference>
<gene>
    <name evidence="2" type="ORF">PDESU_02766</name>
</gene>
<feature type="region of interest" description="Disordered" evidence="1">
    <location>
        <begin position="611"/>
        <end position="631"/>
    </location>
</feature>
<dbReference type="Proteomes" id="UP000366872">
    <property type="component" value="Unassembled WGS sequence"/>
</dbReference>
<evidence type="ECO:0000256" key="1">
    <source>
        <dbReference type="SAM" id="MobiDB-lite"/>
    </source>
</evidence>
<dbReference type="CDD" id="cd09757">
    <property type="entry name" value="Cas8c_I-C"/>
    <property type="match status" value="1"/>
</dbReference>
<dbReference type="AlphaFoldDB" id="A0A6C2U2X2"/>
<protein>
    <recommendedName>
        <fullName evidence="4">CRISPR-associated protein Csd1</fullName>
    </recommendedName>
</protein>
<name>A0A6C2U2X2_PONDE</name>
<dbReference type="EMBL" id="CAAHFG010000001">
    <property type="protein sequence ID" value="VGO14207.1"/>
    <property type="molecule type" value="Genomic_DNA"/>
</dbReference>
<proteinExistence type="predicted"/>
<keyword evidence="3" id="KW-1185">Reference proteome</keyword>
<accession>A0A6C2U2X2</accession>
<evidence type="ECO:0008006" key="4">
    <source>
        <dbReference type="Google" id="ProtNLM"/>
    </source>
</evidence>
<evidence type="ECO:0000313" key="3">
    <source>
        <dbReference type="Proteomes" id="UP000366872"/>
    </source>
</evidence>
<dbReference type="Pfam" id="PF09709">
    <property type="entry name" value="Cas_Csd1"/>
    <property type="match status" value="1"/>
</dbReference>
<dbReference type="RefSeq" id="WP_136079707.1">
    <property type="nucleotide sequence ID" value="NZ_CAAHFG010000001.1"/>
</dbReference>
<dbReference type="NCBIfam" id="TIGR01863">
    <property type="entry name" value="cas_Csd1"/>
    <property type="match status" value="1"/>
</dbReference>
<evidence type="ECO:0000313" key="2">
    <source>
        <dbReference type="EMBL" id="VGO14207.1"/>
    </source>
</evidence>
<dbReference type="InterPro" id="IPR010144">
    <property type="entry name" value="CRISPR-assoc_prot_Csd1-typ"/>
</dbReference>
<organism evidence="2 3">
    <name type="scientific">Pontiella desulfatans</name>
    <dbReference type="NCBI Taxonomy" id="2750659"/>
    <lineage>
        <taxon>Bacteria</taxon>
        <taxon>Pseudomonadati</taxon>
        <taxon>Kiritimatiellota</taxon>
        <taxon>Kiritimatiellia</taxon>
        <taxon>Kiritimatiellales</taxon>
        <taxon>Pontiellaceae</taxon>
        <taxon>Pontiella</taxon>
    </lineage>
</organism>